<keyword evidence="4" id="KW-1185">Reference proteome</keyword>
<reference evidence="3 4" key="1">
    <citation type="submission" date="2024-08" db="EMBL/GenBank/DDBJ databases">
        <title>Two novel Cytobacillus novel species.</title>
        <authorList>
            <person name="Liu G."/>
        </authorList>
    </citation>
    <scope>NUCLEOTIDE SEQUENCE [LARGE SCALE GENOMIC DNA]</scope>
    <source>
        <strain evidence="3 4">FJAT-54145</strain>
    </source>
</reference>
<proteinExistence type="predicted"/>
<keyword evidence="1" id="KW-0812">Transmembrane</keyword>
<keyword evidence="1" id="KW-1133">Transmembrane helix</keyword>
<feature type="transmembrane region" description="Helical" evidence="1">
    <location>
        <begin position="56"/>
        <end position="88"/>
    </location>
</feature>
<accession>A0ABW6KB38</accession>
<evidence type="ECO:0000313" key="3">
    <source>
        <dbReference type="EMBL" id="MFE8701416.1"/>
    </source>
</evidence>
<comment type="caution">
    <text evidence="3">The sequence shown here is derived from an EMBL/GenBank/DDBJ whole genome shotgun (WGS) entry which is preliminary data.</text>
</comment>
<dbReference type="InterPro" id="IPR047793">
    <property type="entry name" value="LiaF_C"/>
</dbReference>
<evidence type="ECO:0000313" key="4">
    <source>
        <dbReference type="Proteomes" id="UP001601059"/>
    </source>
</evidence>
<name>A0ABW6KB38_9BACI</name>
<dbReference type="InterPro" id="IPR024425">
    <property type="entry name" value="LiaF-like_C"/>
</dbReference>
<keyword evidence="1" id="KW-0472">Membrane</keyword>
<sequence>MTKIKSDFISWALLIGIIVLLLEVSFFNRGLIFSLLVSIGMVYIGRKWMPRTSGKLLFWVGIIFFSISIFNMMTFKFFLLALLVHLLIQFAKSRKEPERIRPIVKEPNIETKPEGTLIKKKPLFDNVIFGEQRTPEHVYEWNDVNIQTGIGDTVIDLSYTVLPKGETTIIIRKLIGNVTVLIPYDVELSINHSILAGSTNILNYMDEKMYNQTVQIQTPEYDNATHTIKIYTSMMVGDIEVKRV</sequence>
<dbReference type="Pfam" id="PF09922">
    <property type="entry name" value="LiaF-like_C"/>
    <property type="match status" value="1"/>
</dbReference>
<gene>
    <name evidence="3" type="primary">liaF</name>
    <name evidence="3" type="ORF">ACFYKX_12495</name>
</gene>
<dbReference type="Proteomes" id="UP001601059">
    <property type="component" value="Unassembled WGS sequence"/>
</dbReference>
<feature type="domain" description="Cell wall-active antibiotics response LiaF-like C-terminal" evidence="2">
    <location>
        <begin position="128"/>
        <end position="241"/>
    </location>
</feature>
<evidence type="ECO:0000259" key="2">
    <source>
        <dbReference type="Pfam" id="PF09922"/>
    </source>
</evidence>
<organism evidence="3 4">
    <name type="scientific">Cytobacillus spartinae</name>
    <dbReference type="NCBI Taxonomy" id="3299023"/>
    <lineage>
        <taxon>Bacteria</taxon>
        <taxon>Bacillati</taxon>
        <taxon>Bacillota</taxon>
        <taxon>Bacilli</taxon>
        <taxon>Bacillales</taxon>
        <taxon>Bacillaceae</taxon>
        <taxon>Cytobacillus</taxon>
    </lineage>
</organism>
<dbReference type="NCBIfam" id="NF040535">
    <property type="entry name" value="LiaF_C_term"/>
    <property type="match status" value="1"/>
</dbReference>
<dbReference type="EMBL" id="JBIACK010000005">
    <property type="protein sequence ID" value="MFE8701416.1"/>
    <property type="molecule type" value="Genomic_DNA"/>
</dbReference>
<feature type="transmembrane region" description="Helical" evidence="1">
    <location>
        <begin position="12"/>
        <end position="44"/>
    </location>
</feature>
<dbReference type="RefSeq" id="WP_389361382.1">
    <property type="nucleotide sequence ID" value="NZ_JBIACK010000005.1"/>
</dbReference>
<dbReference type="PIRSF" id="PIRSF031509">
    <property type="entry name" value="Cell_wall_LiaF/YvqF"/>
    <property type="match status" value="1"/>
</dbReference>
<protein>
    <submittedName>
        <fullName evidence="3">Cell wall-active antibiotics response protein LiaF</fullName>
    </submittedName>
</protein>
<dbReference type="InterPro" id="IPR016975">
    <property type="entry name" value="Cell_wall_LiaF"/>
</dbReference>
<evidence type="ECO:0000256" key="1">
    <source>
        <dbReference type="SAM" id="Phobius"/>
    </source>
</evidence>